<gene>
    <name evidence="1" type="ORF">CL6EHI_046380</name>
</gene>
<dbReference type="VEuPathDB" id="AmoebaDB:EHI5A_105130"/>
<dbReference type="OMA" id="GALIMEN"/>
<evidence type="ECO:0000313" key="1">
    <source>
        <dbReference type="EMBL" id="GAT98853.1"/>
    </source>
</evidence>
<sequence length="186" mass="21818">MKHPHSKKFAKVRNYQSQQQAFLIGLLNDQCDIVFQKPFKISKKTLQFLTIKLILFPKQDEIDFSSLVKQKCESILSLEMKKGLEHKTAIRRFENNKHTIGLDLLRDILESFGYFFNTKKSSGKKGTLIMENIYEVFHNDVFIFSQRDIITKGEMINKYLTNIIRHSVDFTLPKNCNVINNIMCHI</sequence>
<dbReference type="VEuPathDB" id="AmoebaDB:EHI7A_082620"/>
<accession>A0A5K1UHR5</accession>
<name>A0A5K1UHR5_ENTHI</name>
<dbReference type="VEuPathDB" id="AmoebaDB:KM1_131920"/>
<reference evidence="1 2" key="1">
    <citation type="submission" date="2016-05" db="EMBL/GenBank/DDBJ databases">
        <title>First whole genome sequencing of Entamoeba histolytica HM1:IMSS-clone-6.</title>
        <authorList>
            <person name="Mukherjee Avik.K."/>
            <person name="Izumyama S."/>
            <person name="Nakada-Tsukui K."/>
            <person name="Nozaki T."/>
        </authorList>
    </citation>
    <scope>NUCLEOTIDE SEQUENCE [LARGE SCALE GENOMIC DNA]</scope>
    <source>
        <strain evidence="1 2">HM1:IMSS clone 6</strain>
    </source>
</reference>
<dbReference type="AlphaFoldDB" id="A0A5K1UHR5"/>
<dbReference type="VEuPathDB" id="AmoebaDB:EHI8A_099460"/>
<protein>
    <submittedName>
        <fullName evidence="1">Uncharacterized protein</fullName>
    </submittedName>
</protein>
<proteinExistence type="predicted"/>
<dbReference type="EMBL" id="BDEQ01000001">
    <property type="protein sequence ID" value="GAT98853.1"/>
    <property type="molecule type" value="Genomic_DNA"/>
</dbReference>
<organism evidence="1 2">
    <name type="scientific">Entamoeba histolytica</name>
    <dbReference type="NCBI Taxonomy" id="5759"/>
    <lineage>
        <taxon>Eukaryota</taxon>
        <taxon>Amoebozoa</taxon>
        <taxon>Evosea</taxon>
        <taxon>Archamoebae</taxon>
        <taxon>Mastigamoebida</taxon>
        <taxon>Entamoebidae</taxon>
        <taxon>Entamoeba</taxon>
    </lineage>
</organism>
<dbReference type="Proteomes" id="UP000078387">
    <property type="component" value="Unassembled WGS sequence"/>
</dbReference>
<dbReference type="VEuPathDB" id="AmoebaDB:EHI_046380"/>
<comment type="caution">
    <text evidence="1">The sequence shown here is derived from an EMBL/GenBank/DDBJ whole genome shotgun (WGS) entry which is preliminary data.</text>
</comment>
<evidence type="ECO:0000313" key="2">
    <source>
        <dbReference type="Proteomes" id="UP000078387"/>
    </source>
</evidence>